<evidence type="ECO:0000256" key="1">
    <source>
        <dbReference type="ARBA" id="ARBA00007435"/>
    </source>
</evidence>
<dbReference type="PANTHER" id="PTHR34477">
    <property type="entry name" value="UPF0213 PROTEIN YHBQ"/>
    <property type="match status" value="1"/>
</dbReference>
<dbReference type="InterPro" id="IPR000305">
    <property type="entry name" value="GIY-YIG_endonuc"/>
</dbReference>
<proteinExistence type="inferred from homology"/>
<organism evidence="3 4">
    <name type="scientific">Candidatus Gottesmanbacteria bacterium RIFCSPHIGHO2_02_FULL_39_11</name>
    <dbReference type="NCBI Taxonomy" id="1798382"/>
    <lineage>
        <taxon>Bacteria</taxon>
        <taxon>Candidatus Gottesmaniibacteriota</taxon>
    </lineage>
</organism>
<evidence type="ECO:0000313" key="3">
    <source>
        <dbReference type="EMBL" id="OGG13300.1"/>
    </source>
</evidence>
<dbReference type="InterPro" id="IPR035901">
    <property type="entry name" value="GIY-YIG_endonuc_sf"/>
</dbReference>
<evidence type="ECO:0000313" key="4">
    <source>
        <dbReference type="Proteomes" id="UP000176923"/>
    </source>
</evidence>
<dbReference type="PROSITE" id="PS50164">
    <property type="entry name" value="GIY_YIG"/>
    <property type="match status" value="1"/>
</dbReference>
<sequence length="92" mass="11047">MFYYTYILKSLKNNSLYIGYTTDLRKRFKEHNSGKNLATKPYIPYKLIFYEAFLNRIDAKNREEYLKGGYGRKTIKTLLNRYLDIQSDSKII</sequence>
<feature type="domain" description="GIY-YIG" evidence="2">
    <location>
        <begin position="1"/>
        <end position="76"/>
    </location>
</feature>
<protein>
    <recommendedName>
        <fullName evidence="2">GIY-YIG domain-containing protein</fullName>
    </recommendedName>
</protein>
<dbReference type="Pfam" id="PF01541">
    <property type="entry name" value="GIY-YIG"/>
    <property type="match status" value="1"/>
</dbReference>
<accession>A0A1F5ZLF5</accession>
<dbReference type="AlphaFoldDB" id="A0A1F5ZLF5"/>
<dbReference type="PANTHER" id="PTHR34477:SF1">
    <property type="entry name" value="UPF0213 PROTEIN YHBQ"/>
    <property type="match status" value="1"/>
</dbReference>
<dbReference type="Gene3D" id="3.40.1440.10">
    <property type="entry name" value="GIY-YIG endonuclease"/>
    <property type="match status" value="1"/>
</dbReference>
<name>A0A1F5ZLF5_9BACT</name>
<dbReference type="SMART" id="SM00465">
    <property type="entry name" value="GIYc"/>
    <property type="match status" value="1"/>
</dbReference>
<dbReference type="Proteomes" id="UP000176923">
    <property type="component" value="Unassembled WGS sequence"/>
</dbReference>
<dbReference type="SUPFAM" id="SSF82771">
    <property type="entry name" value="GIY-YIG endonuclease"/>
    <property type="match status" value="1"/>
</dbReference>
<comment type="similarity">
    <text evidence="1">Belongs to the UPF0213 family.</text>
</comment>
<comment type="caution">
    <text evidence="3">The sequence shown here is derived from an EMBL/GenBank/DDBJ whole genome shotgun (WGS) entry which is preliminary data.</text>
</comment>
<dbReference type="CDD" id="cd10449">
    <property type="entry name" value="GIY-YIG_SLX1_like"/>
    <property type="match status" value="1"/>
</dbReference>
<gene>
    <name evidence="3" type="ORF">A3D77_05575</name>
</gene>
<dbReference type="EMBL" id="MFJL01000038">
    <property type="protein sequence ID" value="OGG13300.1"/>
    <property type="molecule type" value="Genomic_DNA"/>
</dbReference>
<reference evidence="3 4" key="1">
    <citation type="journal article" date="2016" name="Nat. Commun.">
        <title>Thousands of microbial genomes shed light on interconnected biogeochemical processes in an aquifer system.</title>
        <authorList>
            <person name="Anantharaman K."/>
            <person name="Brown C.T."/>
            <person name="Hug L.A."/>
            <person name="Sharon I."/>
            <person name="Castelle C.J."/>
            <person name="Probst A.J."/>
            <person name="Thomas B.C."/>
            <person name="Singh A."/>
            <person name="Wilkins M.J."/>
            <person name="Karaoz U."/>
            <person name="Brodie E.L."/>
            <person name="Williams K.H."/>
            <person name="Hubbard S.S."/>
            <person name="Banfield J.F."/>
        </authorList>
    </citation>
    <scope>NUCLEOTIDE SEQUENCE [LARGE SCALE GENOMIC DNA]</scope>
</reference>
<dbReference type="InterPro" id="IPR050190">
    <property type="entry name" value="UPF0213_domain"/>
</dbReference>
<evidence type="ECO:0000259" key="2">
    <source>
        <dbReference type="PROSITE" id="PS50164"/>
    </source>
</evidence>